<proteinExistence type="predicted"/>
<dbReference type="Proteomes" id="UP000887159">
    <property type="component" value="Unassembled WGS sequence"/>
</dbReference>
<accession>A0A8X6T0N0</accession>
<protein>
    <recommendedName>
        <fullName evidence="1">Integrase zinc-binding domain-containing protein</fullName>
    </recommendedName>
</protein>
<comment type="caution">
    <text evidence="2">The sequence shown here is derived from an EMBL/GenBank/DDBJ whole genome shotgun (WGS) entry which is preliminary data.</text>
</comment>
<dbReference type="Gene3D" id="1.10.340.70">
    <property type="match status" value="1"/>
</dbReference>
<dbReference type="EMBL" id="BMAU01021350">
    <property type="protein sequence ID" value="GFY18957.1"/>
    <property type="molecule type" value="Genomic_DNA"/>
</dbReference>
<keyword evidence="3" id="KW-1185">Reference proteome</keyword>
<gene>
    <name evidence="2" type="primary">NCL1_15829</name>
    <name evidence="2" type="ORF">TNCV_3876451</name>
</gene>
<name>A0A8X6T0N0_TRICX</name>
<organism evidence="2 3">
    <name type="scientific">Trichonephila clavipes</name>
    <name type="common">Golden silk orbweaver</name>
    <name type="synonym">Nephila clavipes</name>
    <dbReference type="NCBI Taxonomy" id="2585209"/>
    <lineage>
        <taxon>Eukaryota</taxon>
        <taxon>Metazoa</taxon>
        <taxon>Ecdysozoa</taxon>
        <taxon>Arthropoda</taxon>
        <taxon>Chelicerata</taxon>
        <taxon>Arachnida</taxon>
        <taxon>Araneae</taxon>
        <taxon>Araneomorphae</taxon>
        <taxon>Entelegynae</taxon>
        <taxon>Araneoidea</taxon>
        <taxon>Nephilidae</taxon>
        <taxon>Trichonephila</taxon>
    </lineage>
</organism>
<sequence length="163" mass="18933">MKTRHQKPEESLQECAFEIQRLNTLAFSDFSATVREMIYLEYFVDGLTDEEIQRTVRMADVQDLKSALLYALKFEAASQASCIDLHKVEEHFFWNNVRNDVDKWCRTCNPCAARKGPRKRTRGRLLLESESAGILLESETSQRTLSKAAYQLRRCLHSPKKTK</sequence>
<evidence type="ECO:0000259" key="1">
    <source>
        <dbReference type="Pfam" id="PF17921"/>
    </source>
</evidence>
<dbReference type="AlphaFoldDB" id="A0A8X6T0N0"/>
<evidence type="ECO:0000313" key="3">
    <source>
        <dbReference type="Proteomes" id="UP000887159"/>
    </source>
</evidence>
<dbReference type="Pfam" id="PF17921">
    <property type="entry name" value="Integrase_H2C2"/>
    <property type="match status" value="1"/>
</dbReference>
<reference evidence="2" key="1">
    <citation type="submission" date="2020-08" db="EMBL/GenBank/DDBJ databases">
        <title>Multicomponent nature underlies the extraordinary mechanical properties of spider dragline silk.</title>
        <authorList>
            <person name="Kono N."/>
            <person name="Nakamura H."/>
            <person name="Mori M."/>
            <person name="Yoshida Y."/>
            <person name="Ohtoshi R."/>
            <person name="Malay A.D."/>
            <person name="Moran D.A.P."/>
            <person name="Tomita M."/>
            <person name="Numata K."/>
            <person name="Arakawa K."/>
        </authorList>
    </citation>
    <scope>NUCLEOTIDE SEQUENCE</scope>
</reference>
<evidence type="ECO:0000313" key="2">
    <source>
        <dbReference type="EMBL" id="GFY18957.1"/>
    </source>
</evidence>
<dbReference type="InterPro" id="IPR041588">
    <property type="entry name" value="Integrase_H2C2"/>
</dbReference>
<feature type="domain" description="Integrase zinc-binding" evidence="1">
    <location>
        <begin position="85"/>
        <end position="115"/>
    </location>
</feature>